<sequence length="247" mass="25826">MWHRQLLEPGEPPSLGPAVEPLPPGRGRRGGGSQEGRGAQAAPDEPGCPSRSAPSSSESRRHHCSPSAVCRGASGGASGGSTLRSGAKFSHLANWRRNEQCDPAGIRTVAPRGQDPDPGSLSAVWRTNQVSMNRIRTKVIYLISVASTKAQQLHIAPLKHPPFSALRSARPPPATRPAPGPAPVDRPVPPVLGTVCCGESAGFTHGRGRGCFLSSSETIHEQQAVELGSVSSHVIGCDDSGRSTKEI</sequence>
<feature type="compositionally biased region" description="Pro residues" evidence="1">
    <location>
        <begin position="170"/>
        <end position="186"/>
    </location>
</feature>
<evidence type="ECO:0000313" key="2">
    <source>
        <dbReference type="EMBL" id="CAB1416294.1"/>
    </source>
</evidence>
<gene>
    <name evidence="2" type="ORF">PLEPLA_LOCUS4085</name>
</gene>
<evidence type="ECO:0000256" key="1">
    <source>
        <dbReference type="SAM" id="MobiDB-lite"/>
    </source>
</evidence>
<comment type="caution">
    <text evidence="2">The sequence shown here is derived from an EMBL/GenBank/DDBJ whole genome shotgun (WGS) entry which is preliminary data.</text>
</comment>
<protein>
    <submittedName>
        <fullName evidence="2">Uncharacterized protein</fullName>
    </submittedName>
</protein>
<reference evidence="2" key="1">
    <citation type="submission" date="2020-03" db="EMBL/GenBank/DDBJ databases">
        <authorList>
            <person name="Weist P."/>
        </authorList>
    </citation>
    <scope>NUCLEOTIDE SEQUENCE</scope>
</reference>
<evidence type="ECO:0000313" key="3">
    <source>
        <dbReference type="Proteomes" id="UP001153269"/>
    </source>
</evidence>
<organism evidence="2 3">
    <name type="scientific">Pleuronectes platessa</name>
    <name type="common">European plaice</name>
    <dbReference type="NCBI Taxonomy" id="8262"/>
    <lineage>
        <taxon>Eukaryota</taxon>
        <taxon>Metazoa</taxon>
        <taxon>Chordata</taxon>
        <taxon>Craniata</taxon>
        <taxon>Vertebrata</taxon>
        <taxon>Euteleostomi</taxon>
        <taxon>Actinopterygii</taxon>
        <taxon>Neopterygii</taxon>
        <taxon>Teleostei</taxon>
        <taxon>Neoteleostei</taxon>
        <taxon>Acanthomorphata</taxon>
        <taxon>Carangaria</taxon>
        <taxon>Pleuronectiformes</taxon>
        <taxon>Pleuronectoidei</taxon>
        <taxon>Pleuronectidae</taxon>
        <taxon>Pleuronectes</taxon>
    </lineage>
</organism>
<accession>A0A9N7TQH7</accession>
<dbReference type="Proteomes" id="UP001153269">
    <property type="component" value="Unassembled WGS sequence"/>
</dbReference>
<feature type="compositionally biased region" description="Pro residues" evidence="1">
    <location>
        <begin position="10"/>
        <end position="24"/>
    </location>
</feature>
<dbReference type="AlphaFoldDB" id="A0A9N7TQH7"/>
<dbReference type="EMBL" id="CADEAL010000201">
    <property type="protein sequence ID" value="CAB1416294.1"/>
    <property type="molecule type" value="Genomic_DNA"/>
</dbReference>
<feature type="region of interest" description="Disordered" evidence="1">
    <location>
        <begin position="1"/>
        <end position="67"/>
    </location>
</feature>
<feature type="region of interest" description="Disordered" evidence="1">
    <location>
        <begin position="164"/>
        <end position="186"/>
    </location>
</feature>
<name>A0A9N7TQH7_PLEPL</name>
<keyword evidence="3" id="KW-1185">Reference proteome</keyword>
<proteinExistence type="predicted"/>